<organism evidence="1 2">
    <name type="scientific">Pistacia integerrima</name>
    <dbReference type="NCBI Taxonomy" id="434235"/>
    <lineage>
        <taxon>Eukaryota</taxon>
        <taxon>Viridiplantae</taxon>
        <taxon>Streptophyta</taxon>
        <taxon>Embryophyta</taxon>
        <taxon>Tracheophyta</taxon>
        <taxon>Spermatophyta</taxon>
        <taxon>Magnoliopsida</taxon>
        <taxon>eudicotyledons</taxon>
        <taxon>Gunneridae</taxon>
        <taxon>Pentapetalae</taxon>
        <taxon>rosids</taxon>
        <taxon>malvids</taxon>
        <taxon>Sapindales</taxon>
        <taxon>Anacardiaceae</taxon>
        <taxon>Pistacia</taxon>
    </lineage>
</organism>
<dbReference type="EMBL" id="CM047750">
    <property type="protein sequence ID" value="KAJ0008156.1"/>
    <property type="molecule type" value="Genomic_DNA"/>
</dbReference>
<evidence type="ECO:0000313" key="1">
    <source>
        <dbReference type="EMBL" id="KAJ0008156.1"/>
    </source>
</evidence>
<comment type="caution">
    <text evidence="1">The sequence shown here is derived from an EMBL/GenBank/DDBJ whole genome shotgun (WGS) entry which is preliminary data.</text>
</comment>
<dbReference type="Proteomes" id="UP001163603">
    <property type="component" value="Chromosome 15"/>
</dbReference>
<proteinExistence type="predicted"/>
<evidence type="ECO:0000313" key="2">
    <source>
        <dbReference type="Proteomes" id="UP001163603"/>
    </source>
</evidence>
<protein>
    <submittedName>
        <fullName evidence="1">Uncharacterized protein</fullName>
    </submittedName>
</protein>
<name>A0ACC0X3T6_9ROSI</name>
<gene>
    <name evidence="1" type="ORF">Pint_30028</name>
</gene>
<keyword evidence="2" id="KW-1185">Reference proteome</keyword>
<reference evidence="2" key="1">
    <citation type="journal article" date="2023" name="G3 (Bethesda)">
        <title>Genome assembly and association tests identify interacting loci associated with vigor, precocity, and sex in interspecific pistachio rootstocks.</title>
        <authorList>
            <person name="Palmer W."/>
            <person name="Jacygrad E."/>
            <person name="Sagayaradj S."/>
            <person name="Cavanaugh K."/>
            <person name="Han R."/>
            <person name="Bertier L."/>
            <person name="Beede B."/>
            <person name="Kafkas S."/>
            <person name="Golino D."/>
            <person name="Preece J."/>
            <person name="Michelmore R."/>
        </authorList>
    </citation>
    <scope>NUCLEOTIDE SEQUENCE [LARGE SCALE GENOMIC DNA]</scope>
</reference>
<accession>A0ACC0X3T6</accession>
<sequence length="151" mass="17088">MGETHIHVGVQWVVSRIPSLVKCIKQGLAWILRSIWCHREQLLAPLATTRYSLGHSGDGGIDTLLPVVGTRGILPEPNEPASFVGYLTLDKLRHRKMNNAVSTSHCSQPTTLEYRMAIEWCLQQAKSDLYWKKLHEVLRISLSSIPFINFI</sequence>